<keyword evidence="2" id="KW-1185">Reference proteome</keyword>
<dbReference type="EMBL" id="PDUD01000020">
    <property type="protein sequence ID" value="PHN05796.1"/>
    <property type="molecule type" value="Genomic_DNA"/>
</dbReference>
<evidence type="ECO:0000313" key="2">
    <source>
        <dbReference type="Proteomes" id="UP000223913"/>
    </source>
</evidence>
<evidence type="ECO:0008006" key="3">
    <source>
        <dbReference type="Google" id="ProtNLM"/>
    </source>
</evidence>
<organism evidence="1 2">
    <name type="scientific">Flavilitoribacter nigricans (strain ATCC 23147 / DSM 23189 / NBRC 102662 / NCIMB 1420 / SS-2)</name>
    <name type="common">Lewinella nigricans</name>
    <dbReference type="NCBI Taxonomy" id="1122177"/>
    <lineage>
        <taxon>Bacteria</taxon>
        <taxon>Pseudomonadati</taxon>
        <taxon>Bacteroidota</taxon>
        <taxon>Saprospiria</taxon>
        <taxon>Saprospirales</taxon>
        <taxon>Lewinellaceae</taxon>
        <taxon>Flavilitoribacter</taxon>
    </lineage>
</organism>
<name>A0A2D0NBM9_FLAN2</name>
<dbReference type="AlphaFoldDB" id="A0A2D0NBM9"/>
<dbReference type="Proteomes" id="UP000223913">
    <property type="component" value="Unassembled WGS sequence"/>
</dbReference>
<protein>
    <recommendedName>
        <fullName evidence="3">Outer membrane protein beta-barrel domain-containing protein</fullName>
    </recommendedName>
</protein>
<gene>
    <name evidence="1" type="ORF">CRP01_15090</name>
</gene>
<evidence type="ECO:0000313" key="1">
    <source>
        <dbReference type="EMBL" id="PHN05796.1"/>
    </source>
</evidence>
<reference evidence="1 2" key="1">
    <citation type="submission" date="2017-10" db="EMBL/GenBank/DDBJ databases">
        <title>The draft genome sequence of Lewinella nigricans NBRC 102662.</title>
        <authorList>
            <person name="Wang K."/>
        </authorList>
    </citation>
    <scope>NUCLEOTIDE SEQUENCE [LARGE SCALE GENOMIC DNA]</scope>
    <source>
        <strain evidence="1 2">NBRC 102662</strain>
    </source>
</reference>
<comment type="caution">
    <text evidence="1">The sequence shown here is derived from an EMBL/GenBank/DDBJ whole genome shotgun (WGS) entry which is preliminary data.</text>
</comment>
<sequence length="227" mass="25540">MKRLSFLLPAFILVFAWASALEAQLWQVHLNGNETFITGNELQGQYPILWYSGDEGRGVLVGGFGGGVSYTTVRMGAYRLRYQLNLQRSRFYDHPVIFHDENGQMLGGVIGINTNLNASLQASWQWLLGSHYAMGVGLGTRYTFRSITDFGKLEVRGQTTALKERNYALAPEVLFLPVEFSSYFGRFSYALRLEAGLTNFSRLDAFRGDRGHLLFLEVGYRLGKAAE</sequence>
<accession>A0A2D0NBM9</accession>
<dbReference type="RefSeq" id="WP_099150886.1">
    <property type="nucleotide sequence ID" value="NZ_PDUD01000020.1"/>
</dbReference>
<proteinExistence type="predicted"/>